<sequence>DIESFKPDRATFLGLLKQQKIFAVLHMIADGSVSRDHPHIAKLALPRIAEAPICFESILVANMARAVPGKNEDPRRVSRR</sequence>
<dbReference type="EMBL" id="LMYI01000024">
    <property type="protein sequence ID" value="POS61162.1"/>
    <property type="molecule type" value="Genomic_DNA"/>
</dbReference>
<evidence type="ECO:0000313" key="2">
    <source>
        <dbReference type="Proteomes" id="UP000237218"/>
    </source>
</evidence>
<gene>
    <name evidence="1" type="ORF">ASQ42_09000</name>
</gene>
<proteinExistence type="predicted"/>
<accession>A0ABX4ZK16</accession>
<reference evidence="1 2" key="1">
    <citation type="submission" date="2018-02" db="EMBL/GenBank/DDBJ databases">
        <title>Draft genome sequences of four Parasaccharibacter apium strains isolated from honey bees.</title>
        <authorList>
            <person name="Corby-Harris V.L."/>
            <person name="Anderson K.E."/>
        </authorList>
    </citation>
    <scope>NUCLEOTIDE SEQUENCE [LARGE SCALE GENOMIC DNA]</scope>
    <source>
        <strain evidence="1 2">B8</strain>
    </source>
</reference>
<organism evidence="1 2">
    <name type="scientific">Parasaccharibacter apium</name>
    <dbReference type="NCBI Taxonomy" id="1510841"/>
    <lineage>
        <taxon>Bacteria</taxon>
        <taxon>Pseudomonadati</taxon>
        <taxon>Pseudomonadota</taxon>
        <taxon>Alphaproteobacteria</taxon>
        <taxon>Acetobacterales</taxon>
        <taxon>Acetobacteraceae</taxon>
        <taxon>Parasaccharibacter</taxon>
    </lineage>
</organism>
<protein>
    <submittedName>
        <fullName evidence="1">Uncharacterized protein</fullName>
    </submittedName>
</protein>
<keyword evidence="2" id="KW-1185">Reference proteome</keyword>
<dbReference type="Proteomes" id="UP000237218">
    <property type="component" value="Unassembled WGS sequence"/>
</dbReference>
<feature type="non-terminal residue" evidence="1">
    <location>
        <position position="1"/>
    </location>
</feature>
<name>A0ABX4ZK16_9PROT</name>
<evidence type="ECO:0000313" key="1">
    <source>
        <dbReference type="EMBL" id="POS61162.1"/>
    </source>
</evidence>
<comment type="caution">
    <text evidence="1">The sequence shown here is derived from an EMBL/GenBank/DDBJ whole genome shotgun (WGS) entry which is preliminary data.</text>
</comment>